<evidence type="ECO:0000313" key="1">
    <source>
        <dbReference type="Proteomes" id="UP000887574"/>
    </source>
</evidence>
<sequence>MGFEYGENLAAIHGESYGRSPNSQPVEIMSQVDLRSEVTNLEQLAVKPLHQELKEAQNPVESSPDWITQLVMQGIPDTSSQADPQKD</sequence>
<evidence type="ECO:0000313" key="2">
    <source>
        <dbReference type="WBParaSite" id="jg8658"/>
    </source>
</evidence>
<name>A0A915ET17_9BILA</name>
<dbReference type="AlphaFoldDB" id="A0A915ET17"/>
<protein>
    <submittedName>
        <fullName evidence="2">Male-enhanced antigen 1</fullName>
    </submittedName>
</protein>
<reference evidence="2" key="1">
    <citation type="submission" date="2022-11" db="UniProtKB">
        <authorList>
            <consortium name="WormBaseParasite"/>
        </authorList>
    </citation>
    <scope>IDENTIFICATION</scope>
</reference>
<organism evidence="1 2">
    <name type="scientific">Ditylenchus dipsaci</name>
    <dbReference type="NCBI Taxonomy" id="166011"/>
    <lineage>
        <taxon>Eukaryota</taxon>
        <taxon>Metazoa</taxon>
        <taxon>Ecdysozoa</taxon>
        <taxon>Nematoda</taxon>
        <taxon>Chromadorea</taxon>
        <taxon>Rhabditida</taxon>
        <taxon>Tylenchina</taxon>
        <taxon>Tylenchomorpha</taxon>
        <taxon>Sphaerularioidea</taxon>
        <taxon>Anguinidae</taxon>
        <taxon>Anguininae</taxon>
        <taxon>Ditylenchus</taxon>
    </lineage>
</organism>
<keyword evidence="1" id="KW-1185">Reference proteome</keyword>
<dbReference type="WBParaSite" id="jg8658">
    <property type="protein sequence ID" value="jg8658"/>
    <property type="gene ID" value="jg8658"/>
</dbReference>
<accession>A0A915ET17</accession>
<proteinExistence type="predicted"/>
<dbReference type="Proteomes" id="UP000887574">
    <property type="component" value="Unplaced"/>
</dbReference>